<feature type="compositionally biased region" description="Gly residues" evidence="1">
    <location>
        <begin position="32"/>
        <end position="42"/>
    </location>
</feature>
<organism evidence="2 3">
    <name type="scientific">Elysia marginata</name>
    <dbReference type="NCBI Taxonomy" id="1093978"/>
    <lineage>
        <taxon>Eukaryota</taxon>
        <taxon>Metazoa</taxon>
        <taxon>Spiralia</taxon>
        <taxon>Lophotrochozoa</taxon>
        <taxon>Mollusca</taxon>
        <taxon>Gastropoda</taxon>
        <taxon>Heterobranchia</taxon>
        <taxon>Euthyneura</taxon>
        <taxon>Panpulmonata</taxon>
        <taxon>Sacoglossa</taxon>
        <taxon>Placobranchoidea</taxon>
        <taxon>Plakobranchidae</taxon>
        <taxon>Elysia</taxon>
    </lineage>
</organism>
<reference evidence="2 3" key="1">
    <citation type="journal article" date="2021" name="Elife">
        <title>Chloroplast acquisition without the gene transfer in kleptoplastic sea slugs, Plakobranchus ocellatus.</title>
        <authorList>
            <person name="Maeda T."/>
            <person name="Takahashi S."/>
            <person name="Yoshida T."/>
            <person name="Shimamura S."/>
            <person name="Takaki Y."/>
            <person name="Nagai Y."/>
            <person name="Toyoda A."/>
            <person name="Suzuki Y."/>
            <person name="Arimoto A."/>
            <person name="Ishii H."/>
            <person name="Satoh N."/>
            <person name="Nishiyama T."/>
            <person name="Hasebe M."/>
            <person name="Maruyama T."/>
            <person name="Minagawa J."/>
            <person name="Obokata J."/>
            <person name="Shigenobu S."/>
        </authorList>
    </citation>
    <scope>NUCLEOTIDE SEQUENCE [LARGE SCALE GENOMIC DNA]</scope>
</reference>
<comment type="caution">
    <text evidence="2">The sequence shown here is derived from an EMBL/GenBank/DDBJ whole genome shotgun (WGS) entry which is preliminary data.</text>
</comment>
<name>A0AAV4EPM0_9GAST</name>
<accession>A0AAV4EPM0</accession>
<evidence type="ECO:0000313" key="2">
    <source>
        <dbReference type="EMBL" id="GFR62982.1"/>
    </source>
</evidence>
<gene>
    <name evidence="2" type="ORF">ElyMa_001883900</name>
</gene>
<sequence length="93" mass="10052">MRQATRYPRNMPKSRLYCATGLQRRHFPTGTGSSGPGGGEGGEAQDICPGNMKRTNPCSCCLRKCFRVDLQNSAGDFLHKGVNKKSGFSANKG</sequence>
<evidence type="ECO:0000256" key="1">
    <source>
        <dbReference type="SAM" id="MobiDB-lite"/>
    </source>
</evidence>
<dbReference type="Proteomes" id="UP000762676">
    <property type="component" value="Unassembled WGS sequence"/>
</dbReference>
<feature type="region of interest" description="Disordered" evidence="1">
    <location>
        <begin position="22"/>
        <end position="46"/>
    </location>
</feature>
<evidence type="ECO:0000313" key="3">
    <source>
        <dbReference type="Proteomes" id="UP000762676"/>
    </source>
</evidence>
<protein>
    <submittedName>
        <fullName evidence="2">Uncharacterized protein</fullName>
    </submittedName>
</protein>
<dbReference type="AlphaFoldDB" id="A0AAV4EPM0"/>
<keyword evidence="3" id="KW-1185">Reference proteome</keyword>
<proteinExistence type="predicted"/>
<dbReference type="EMBL" id="BMAT01003824">
    <property type="protein sequence ID" value="GFR62982.1"/>
    <property type="molecule type" value="Genomic_DNA"/>
</dbReference>